<reference evidence="2 4" key="1">
    <citation type="submission" date="2016-06" db="EMBL/GenBank/DDBJ databases">
        <title>Discovery of anaerobic lithoheterotrophic haloarchaeon capable of sulfur respiration by hydrogen and formate.</title>
        <authorList>
            <person name="Sorokin D.Y."/>
            <person name="Kublanov I.V."/>
            <person name="Roman P."/>
            <person name="Sinninghe Damste J.S."/>
            <person name="Golyshin P.N."/>
            <person name="Rojo D."/>
            <person name="Ciordia S."/>
            <person name="Mena Md.C."/>
            <person name="Ferrer M."/>
            <person name="Smedile F."/>
            <person name="Messina E."/>
            <person name="La Cono V."/>
            <person name="Yakimov M.M."/>
        </authorList>
    </citation>
    <scope>NUCLEOTIDE SEQUENCE [LARGE SCALE GENOMIC DNA]</scope>
    <source>
        <strain evidence="2 4">HTSR1</strain>
    </source>
</reference>
<accession>A0A1J1ADN3</accession>
<name>A0A1D8S5C7_9EURY</name>
<keyword evidence="1" id="KW-0145">Chemotaxis</keyword>
<dbReference type="Pfam" id="PF04283">
    <property type="entry name" value="CheF-arch"/>
    <property type="match status" value="1"/>
</dbReference>
<dbReference type="GO" id="GO:0006935">
    <property type="term" value="P:chemotaxis"/>
    <property type="evidence" value="ECO:0007669"/>
    <property type="project" value="UniProtKB-UniRule"/>
</dbReference>
<dbReference type="EMBL" id="CP016070">
    <property type="protein sequence ID" value="AOW80552.1"/>
    <property type="molecule type" value="Genomic_DNA"/>
</dbReference>
<dbReference type="AlphaFoldDB" id="A0A1D8S5C7"/>
<organism evidence="2 4">
    <name type="scientific">Halodesulfurarchaeum formicicum</name>
    <dbReference type="NCBI Taxonomy" id="1873524"/>
    <lineage>
        <taxon>Archaea</taxon>
        <taxon>Methanobacteriati</taxon>
        <taxon>Methanobacteriota</taxon>
        <taxon>Stenosarchaea group</taxon>
        <taxon>Halobacteria</taxon>
        <taxon>Halobacteriales</taxon>
        <taxon>Halobacteriaceae</taxon>
        <taxon>Halodesulfurarchaeum</taxon>
    </lineage>
</organism>
<dbReference type="Proteomes" id="UP000186165">
    <property type="component" value="Chromosome"/>
</dbReference>
<keyword evidence="5" id="KW-1185">Reference proteome</keyword>
<accession>A0A1D8S5C7</accession>
<dbReference type="KEGG" id="hhsr:HSR6_1448"/>
<dbReference type="PATRIC" id="fig|1855411.3.peg.1376"/>
<dbReference type="EMBL" id="CP016804">
    <property type="protein sequence ID" value="APE95891.1"/>
    <property type="molecule type" value="Genomic_DNA"/>
</dbReference>
<comment type="function">
    <text evidence="1">Involved in taxis signal transduction.</text>
</comment>
<reference evidence="5" key="2">
    <citation type="submission" date="2016-08" db="EMBL/GenBank/DDBJ databases">
        <title>Discovery of first anaerobic lithoheterotrophic haloarchae widely represented in hypersaline habitats.</title>
        <authorList>
            <person name="Sorokin D.Y."/>
            <person name="Kublanov I.V."/>
            <person name="Roman P."/>
            <person name="Sinninghe Damste J.S."/>
            <person name="Golyshin P.N."/>
            <person name="Rojo D."/>
            <person name="Ciordia S."/>
            <person name="Mena Md.C."/>
            <person name="Ferrer M."/>
            <person name="Smedile F."/>
            <person name="Messina E."/>
            <person name="La Cono V."/>
            <person name="Yakimov M.M."/>
        </authorList>
    </citation>
    <scope>NUCLEOTIDE SEQUENCE [LARGE SCALE GENOMIC DNA]</scope>
    <source>
        <strain evidence="5">HSR6</strain>
    </source>
</reference>
<dbReference type="PIRSF" id="PIRSF026802">
    <property type="entry name" value="UCP026802"/>
    <property type="match status" value="1"/>
</dbReference>
<comment type="subunit">
    <text evidence="1">Interacts with chemotaxis (Che) proteins as well as flagella accessory (Fla) proteins.</text>
</comment>
<dbReference type="PANTHER" id="PTHR42201">
    <property type="entry name" value="TAXIS PROTEIN"/>
    <property type="match status" value="1"/>
</dbReference>
<evidence type="ECO:0000256" key="1">
    <source>
        <dbReference type="PIRNR" id="PIRNR026802"/>
    </source>
</evidence>
<evidence type="ECO:0000313" key="4">
    <source>
        <dbReference type="Proteomes" id="UP000185608"/>
    </source>
</evidence>
<evidence type="ECO:0000313" key="3">
    <source>
        <dbReference type="EMBL" id="APE95891.1"/>
    </source>
</evidence>
<sequence length="296" mass="32687">MEGMGMSESEYKIEDTKGKFLQAVKDGRRLKDADWSPGRIILSNKRLILVSNDGKRTLPLSKITSLSGRYDVNQTVAKVSDYVSIQLANESVVLISLGSNTESFEFSLFGAMLDQEQVQVKHPAVEGGVVQDTTYEQARVKVSDDDRELNVALSSGAFVPIDLDDVGSVEADNQQVAGTARPILKVEHAQEGTSVQTYFAGESHAMAVLESLFKRGVEQSQGAVDLSETEKRVLMGLYSGVSPFEIPDFLGMDVDEVESIYDRLIELDILEEVRTRREVTMKTRGRNIASEVINEE</sequence>
<reference evidence="3" key="3">
    <citation type="journal article" date="2017" name="ISME J.">
        <title>Discovery of anaerobic lithoheterotrophic haloarchaea, ubiquitous in hypersaline habitats.</title>
        <authorList>
            <person name="Sorokin D.Y."/>
            <person name="Messina E."/>
            <person name="Smedile F."/>
            <person name="Roman P."/>
            <person name="Damste J.S.S."/>
            <person name="Ciordia S."/>
            <person name="Mena M.C."/>
            <person name="Ferrer M."/>
            <person name="Golyshin P.N."/>
            <person name="Kublanov I.V."/>
            <person name="Samarov N.I."/>
            <person name="Toshchakov S.V."/>
            <person name="La Cono V."/>
            <person name="Yakimov M.M."/>
        </authorList>
    </citation>
    <scope>NUCLEOTIDE SEQUENCE</scope>
    <source>
        <strain evidence="3">HSR6</strain>
    </source>
</reference>
<evidence type="ECO:0000313" key="2">
    <source>
        <dbReference type="EMBL" id="AOW80552.1"/>
    </source>
</evidence>
<dbReference type="PANTHER" id="PTHR42201:SF1">
    <property type="entry name" value="TAXIS PROTEIN"/>
    <property type="match status" value="1"/>
</dbReference>
<protein>
    <recommendedName>
        <fullName evidence="1">Taxis protein CheF</fullName>
    </recommendedName>
</protein>
<dbReference type="KEGG" id="halh:HTSR_1376"/>
<dbReference type="InterPro" id="IPR007381">
    <property type="entry name" value="CheF1/F2"/>
</dbReference>
<proteinExistence type="predicted"/>
<dbReference type="STRING" id="1873524.HSR6_1448"/>
<dbReference type="Proteomes" id="UP000185608">
    <property type="component" value="Chromosome"/>
</dbReference>
<evidence type="ECO:0000313" key="5">
    <source>
        <dbReference type="Proteomes" id="UP000186165"/>
    </source>
</evidence>
<gene>
    <name evidence="2" type="primary">cheF1</name>
    <name evidence="3" type="ORF">HSR6_1448</name>
    <name evidence="2" type="ORF">HTSR_1376</name>
</gene>